<dbReference type="eggNOG" id="COG3599">
    <property type="taxonomic scope" value="Bacteria"/>
</dbReference>
<evidence type="ECO:0000313" key="3">
    <source>
        <dbReference type="Proteomes" id="UP000004816"/>
    </source>
</evidence>
<dbReference type="Proteomes" id="UP000004816">
    <property type="component" value="Unassembled WGS sequence"/>
</dbReference>
<accession>E5XM65</accession>
<evidence type="ECO:0000256" key="1">
    <source>
        <dbReference type="SAM" id="MobiDB-lite"/>
    </source>
</evidence>
<sequence>MRWTVYRVFEALEELGAIVEEARGVPMTSNCVVPRGDVLELIDDIKEALPADVDDAQDVLDQRDRLIEEARVYAQNTVEDSRAKAESSVEEAKHVAERITSDAAAQADRTVKEAHSTAQRLLAEAQQEAERLRHEAQREYESSTTRAREESERLLQAGNSAYEHAVNEGLAEQRRLVSQSEVAQAARAEATRVVDAAHAESDRTRAECDFYVDTKLAEFEEFLVTTSRTVARGRQQLRAGAGTHDLIDSLPNTRENRERVESRR</sequence>
<comment type="caution">
    <text evidence="2">The sequence shown here is derived from an EMBL/GenBank/DDBJ whole genome shotgun (WGS) entry which is preliminary data.</text>
</comment>
<feature type="compositionally biased region" description="Basic and acidic residues" evidence="1">
    <location>
        <begin position="254"/>
        <end position="264"/>
    </location>
</feature>
<keyword evidence="3" id="KW-1185">Reference proteome</keyword>
<organism evidence="2 3">
    <name type="scientific">Segniliparus rugosus (strain ATCC BAA-974 / DSM 45345 / CCUG 50838 / CIP 108380 / JCM 13579 / CDC 945)</name>
    <dbReference type="NCBI Taxonomy" id="679197"/>
    <lineage>
        <taxon>Bacteria</taxon>
        <taxon>Bacillati</taxon>
        <taxon>Actinomycetota</taxon>
        <taxon>Actinomycetes</taxon>
        <taxon>Mycobacteriales</taxon>
        <taxon>Segniliparaceae</taxon>
        <taxon>Segniliparus</taxon>
    </lineage>
</organism>
<dbReference type="PANTHER" id="PTHR38010">
    <property type="entry name" value="SLR0848 PROTEIN"/>
    <property type="match status" value="1"/>
</dbReference>
<reference evidence="2 3" key="1">
    <citation type="journal article" date="2011" name="Stand. Genomic Sci.">
        <title>High quality draft genome sequence of Segniliparus rugosus CDC 945(T)= (ATCC BAA-974(T)).</title>
        <authorList>
            <person name="Earl A.M."/>
            <person name="Desjardins C.A."/>
            <person name="Fitzgerald M.G."/>
            <person name="Arachchi H.M."/>
            <person name="Zeng Q."/>
            <person name="Mehta T."/>
            <person name="Griggs A."/>
            <person name="Birren B.W."/>
            <person name="Toney N.C."/>
            <person name="Carr J."/>
            <person name="Posey J."/>
            <person name="Butler W.R."/>
        </authorList>
    </citation>
    <scope>NUCLEOTIDE SEQUENCE [LARGE SCALE GENOMIC DNA]</scope>
    <source>
        <strain evidence="3">ATCC BAA-974 / DSM 45345 / CCUG 50838 / CIP 108380 / JCM 13579 / CDC 945</strain>
    </source>
</reference>
<dbReference type="EMBL" id="ACZI02000003">
    <property type="protein sequence ID" value="EFV14555.2"/>
    <property type="molecule type" value="Genomic_DNA"/>
</dbReference>
<name>E5XM65_SEGRC</name>
<dbReference type="HOGENOM" id="CLU_081796_0_0_11"/>
<dbReference type="STRING" id="679197.HMPREF9336_00585"/>
<gene>
    <name evidence="2" type="ORF">HMPREF9336_00585</name>
</gene>
<dbReference type="AlphaFoldDB" id="E5XM65"/>
<feature type="region of interest" description="Disordered" evidence="1">
    <location>
        <begin position="133"/>
        <end position="152"/>
    </location>
</feature>
<evidence type="ECO:0000313" key="2">
    <source>
        <dbReference type="EMBL" id="EFV14555.2"/>
    </source>
</evidence>
<dbReference type="Gene3D" id="1.20.5.620">
    <property type="entry name" value="F1F0 ATP synthase subunit B, membrane domain"/>
    <property type="match status" value="1"/>
</dbReference>
<feature type="region of interest" description="Disordered" evidence="1">
    <location>
        <begin position="235"/>
        <end position="264"/>
    </location>
</feature>
<dbReference type="OrthoDB" id="3291843at2"/>
<evidence type="ECO:0008006" key="4">
    <source>
        <dbReference type="Google" id="ProtNLM"/>
    </source>
</evidence>
<protein>
    <recommendedName>
        <fullName evidence="4">Cell division septum initiation protein DivIVA</fullName>
    </recommendedName>
</protein>
<dbReference type="PANTHER" id="PTHR38010:SF1">
    <property type="entry name" value="SLR0848 PROTEIN"/>
    <property type="match status" value="1"/>
</dbReference>
<proteinExistence type="predicted"/>